<feature type="domain" description="Rhodanese" evidence="3">
    <location>
        <begin position="49"/>
        <end position="169"/>
    </location>
</feature>
<dbReference type="PANTHER" id="PTHR11364:SF27">
    <property type="entry name" value="SULFURTRANSFERASE"/>
    <property type="match status" value="1"/>
</dbReference>
<reference evidence="4" key="1">
    <citation type="journal article" date="2021" name="Sci. Rep.">
        <title>Diploid genomic architecture of Nitzschia inconspicua, an elite biomass production diatom.</title>
        <authorList>
            <person name="Oliver A."/>
            <person name="Podell S."/>
            <person name="Pinowska A."/>
            <person name="Traller J.C."/>
            <person name="Smith S.R."/>
            <person name="McClure R."/>
            <person name="Beliaev A."/>
            <person name="Bohutskyi P."/>
            <person name="Hill E.A."/>
            <person name="Rabines A."/>
            <person name="Zheng H."/>
            <person name="Allen L.Z."/>
            <person name="Kuo A."/>
            <person name="Grigoriev I.V."/>
            <person name="Allen A.E."/>
            <person name="Hazlebeck D."/>
            <person name="Allen E.E."/>
        </authorList>
    </citation>
    <scope>NUCLEOTIDE SEQUENCE</scope>
    <source>
        <strain evidence="4">Hildebrandi</strain>
    </source>
</reference>
<dbReference type="InterPro" id="IPR001763">
    <property type="entry name" value="Rhodanese-like_dom"/>
</dbReference>
<dbReference type="OrthoDB" id="270167at2759"/>
<evidence type="ECO:0000256" key="1">
    <source>
        <dbReference type="ARBA" id="ARBA00022679"/>
    </source>
</evidence>
<evidence type="ECO:0000256" key="2">
    <source>
        <dbReference type="SAM" id="MobiDB-lite"/>
    </source>
</evidence>
<evidence type="ECO:0000313" key="4">
    <source>
        <dbReference type="EMBL" id="KAG7351574.1"/>
    </source>
</evidence>
<dbReference type="CDD" id="cd01449">
    <property type="entry name" value="TST_Repeat_2"/>
    <property type="match status" value="1"/>
</dbReference>
<organism evidence="4 5">
    <name type="scientific">Nitzschia inconspicua</name>
    <dbReference type="NCBI Taxonomy" id="303405"/>
    <lineage>
        <taxon>Eukaryota</taxon>
        <taxon>Sar</taxon>
        <taxon>Stramenopiles</taxon>
        <taxon>Ochrophyta</taxon>
        <taxon>Bacillariophyta</taxon>
        <taxon>Bacillariophyceae</taxon>
        <taxon>Bacillariophycidae</taxon>
        <taxon>Bacillariales</taxon>
        <taxon>Bacillariaceae</taxon>
        <taxon>Nitzschia</taxon>
    </lineage>
</organism>
<feature type="compositionally biased region" description="Acidic residues" evidence="2">
    <location>
        <begin position="234"/>
        <end position="251"/>
    </location>
</feature>
<dbReference type="EMBL" id="JAGRRH010000018">
    <property type="protein sequence ID" value="KAG7351574.1"/>
    <property type="molecule type" value="Genomic_DNA"/>
</dbReference>
<protein>
    <submittedName>
        <fullName evidence="4">Mercaptopyruvate sulfurtransferase</fullName>
    </submittedName>
</protein>
<name>A0A9K3KX05_9STRA</name>
<keyword evidence="5" id="KW-1185">Reference proteome</keyword>
<evidence type="ECO:0000313" key="5">
    <source>
        <dbReference type="Proteomes" id="UP000693970"/>
    </source>
</evidence>
<keyword evidence="1" id="KW-0808">Transferase</keyword>
<evidence type="ECO:0000259" key="3">
    <source>
        <dbReference type="PROSITE" id="PS50206"/>
    </source>
</evidence>
<feature type="domain" description="Rhodanese" evidence="3">
    <location>
        <begin position="254"/>
        <end position="373"/>
    </location>
</feature>
<dbReference type="InterPro" id="IPR045078">
    <property type="entry name" value="TST/MPST-like"/>
</dbReference>
<dbReference type="GO" id="GO:0005739">
    <property type="term" value="C:mitochondrion"/>
    <property type="evidence" value="ECO:0007669"/>
    <property type="project" value="TreeGrafter"/>
</dbReference>
<dbReference type="GO" id="GO:0004792">
    <property type="term" value="F:thiosulfate-cyanide sulfurtransferase activity"/>
    <property type="evidence" value="ECO:0007669"/>
    <property type="project" value="TreeGrafter"/>
</dbReference>
<accession>A0A9K3KX05</accession>
<dbReference type="PROSITE" id="PS50206">
    <property type="entry name" value="RHODANESE_3"/>
    <property type="match status" value="2"/>
</dbReference>
<dbReference type="AlphaFoldDB" id="A0A9K3KX05"/>
<dbReference type="Pfam" id="PF00581">
    <property type="entry name" value="Rhodanese"/>
    <property type="match status" value="1"/>
</dbReference>
<dbReference type="PANTHER" id="PTHR11364">
    <property type="entry name" value="THIOSULFATE SULFERTANSFERASE"/>
    <property type="match status" value="1"/>
</dbReference>
<dbReference type="SMART" id="SM00450">
    <property type="entry name" value="RHOD"/>
    <property type="match status" value="2"/>
</dbReference>
<proteinExistence type="predicted"/>
<sequence>MTTTTTTSSSFIDSILDGKTLVSVEDAIAVHRHQHNNDDDDDDDDDSNRRRRVKFVDGSWFLGSERNGRREYLDGPRIVDARFVDIDEIATRTSDGLPHMLPSPSLFGVAMDALDISVDDHVVVYGSHDCMFIARGYFQFRLMGHPQNKCHLLDGSLNDWIQAGGPIEEKGTTPKYPVITYEDAVVQMTKDATTSTVGGGTVIKYPAKTPRTVVDMNELKSIISAAQGKTSGGGDDDKDDTVHDDDEDDDGTVTILVDVRSRARFLGQVDEPRPGLRLGHMPGAKNLFFMDLLDPNNKVRLKRSKHELEQIVRNAGITLPLKSNERIVATCGSGATACVLLLALDVLGENPHQLYLYDGSWAEWGSHPDTPIVC</sequence>
<comment type="caution">
    <text evidence="4">The sequence shown here is derived from an EMBL/GenBank/DDBJ whole genome shotgun (WGS) entry which is preliminary data.</text>
</comment>
<dbReference type="CDD" id="cd01448">
    <property type="entry name" value="TST_Repeat_1"/>
    <property type="match status" value="1"/>
</dbReference>
<gene>
    <name evidence="4" type="ORF">IV203_010934</name>
</gene>
<dbReference type="Proteomes" id="UP000693970">
    <property type="component" value="Unassembled WGS sequence"/>
</dbReference>
<feature type="region of interest" description="Disordered" evidence="2">
    <location>
        <begin position="225"/>
        <end position="252"/>
    </location>
</feature>
<reference evidence="4" key="2">
    <citation type="submission" date="2021-04" db="EMBL/GenBank/DDBJ databases">
        <authorList>
            <person name="Podell S."/>
        </authorList>
    </citation>
    <scope>NUCLEOTIDE SEQUENCE</scope>
    <source>
        <strain evidence="4">Hildebrandi</strain>
    </source>
</reference>